<feature type="domain" description="Alcohol dehydrogenase-like N-terminal" evidence="3">
    <location>
        <begin position="45"/>
        <end position="173"/>
    </location>
</feature>
<protein>
    <submittedName>
        <fullName evidence="4">Theronine dehydrogenase</fullName>
    </submittedName>
</protein>
<dbReference type="Gene3D" id="3.90.180.10">
    <property type="entry name" value="Medium-chain alcohol dehydrogenases, catalytic domain"/>
    <property type="match status" value="1"/>
</dbReference>
<dbReference type="SUPFAM" id="SSF50129">
    <property type="entry name" value="GroES-like"/>
    <property type="match status" value="1"/>
</dbReference>
<keyword evidence="1" id="KW-0560">Oxidoreductase</keyword>
<dbReference type="PANTHER" id="PTHR43401">
    <property type="entry name" value="L-THREONINE 3-DEHYDROGENASE"/>
    <property type="match status" value="1"/>
</dbReference>
<comment type="caution">
    <text evidence="4">The sequence shown here is derived from an EMBL/GenBank/DDBJ whole genome shotgun (WGS) entry which is preliminary data.</text>
</comment>
<dbReference type="PANTHER" id="PTHR43401:SF2">
    <property type="entry name" value="L-THREONINE 3-DEHYDROGENASE"/>
    <property type="match status" value="1"/>
</dbReference>
<sequence length="402" mass="44564">MAAKTVKALTFDTEKDGWEKSRGFVMREVPMPVLDEKKNPEDALAVILKVRYAGVCGSDRGLWYRNAFKEMVHTSLKKEGKTMRITGHEFLGEIVEVGSMVNRLYNDPDEKNRAKIEVGNLVSGDSHVTCGRCYQCRIGEGHVCLYEAILGISIDGIFAEYVKIPAKNLWAIDESRVRPEVAAIYDPFGNAVHASTVTDFRGQRVAILGCGPIGMFAILLARNFGAVKIIAADVNPANLKMAKELGAHETILITKKQKRNEWEADPEVIDRIMELTYGKGVDISMEMAGPSSSLNNCIQSTRRGGHVIAFGIKDGDVTIPNFSRTVIVRGLTLHGIIGRRIFGTWQIAQRVLSDKTNGIQDAIWNIIMKKGKGTIYDLKSFTPESFEKAMNENPKIVFKIKG</sequence>
<dbReference type="Gene3D" id="3.40.50.720">
    <property type="entry name" value="NAD(P)-binding Rossmann-like Domain"/>
    <property type="match status" value="1"/>
</dbReference>
<dbReference type="InterPro" id="IPR036291">
    <property type="entry name" value="NAD(P)-bd_dom_sf"/>
</dbReference>
<gene>
    <name evidence="4" type="ORF">COU18_02865</name>
</gene>
<evidence type="ECO:0000256" key="1">
    <source>
        <dbReference type="ARBA" id="ARBA00023002"/>
    </source>
</evidence>
<dbReference type="InterPro" id="IPR013154">
    <property type="entry name" value="ADH-like_N"/>
</dbReference>
<dbReference type="InterPro" id="IPR013149">
    <property type="entry name" value="ADH-like_C"/>
</dbReference>
<dbReference type="Pfam" id="PF00107">
    <property type="entry name" value="ADH_zinc_N"/>
    <property type="match status" value="1"/>
</dbReference>
<feature type="domain" description="Alcohol dehydrogenase-like C-terminal" evidence="2">
    <location>
        <begin position="212"/>
        <end position="347"/>
    </location>
</feature>
<organism evidence="4 5">
    <name type="scientific">Candidatus Kaiserbacteria bacterium CG10_big_fil_rev_8_21_14_0_10_51_14</name>
    <dbReference type="NCBI Taxonomy" id="1974610"/>
    <lineage>
        <taxon>Bacteria</taxon>
        <taxon>Candidatus Kaiseribacteriota</taxon>
    </lineage>
</organism>
<dbReference type="AlphaFoldDB" id="A0A2H0UB15"/>
<dbReference type="InterPro" id="IPR050129">
    <property type="entry name" value="Zn_alcohol_dh"/>
</dbReference>
<dbReference type="SUPFAM" id="SSF51735">
    <property type="entry name" value="NAD(P)-binding Rossmann-fold domains"/>
    <property type="match status" value="1"/>
</dbReference>
<evidence type="ECO:0000259" key="2">
    <source>
        <dbReference type="Pfam" id="PF00107"/>
    </source>
</evidence>
<dbReference type="Pfam" id="PF08240">
    <property type="entry name" value="ADH_N"/>
    <property type="match status" value="1"/>
</dbReference>
<dbReference type="Proteomes" id="UP000231192">
    <property type="component" value="Unassembled WGS sequence"/>
</dbReference>
<dbReference type="EMBL" id="PFBK01000008">
    <property type="protein sequence ID" value="PIR83599.1"/>
    <property type="molecule type" value="Genomic_DNA"/>
</dbReference>
<dbReference type="InterPro" id="IPR011032">
    <property type="entry name" value="GroES-like_sf"/>
</dbReference>
<evidence type="ECO:0000259" key="3">
    <source>
        <dbReference type="Pfam" id="PF08240"/>
    </source>
</evidence>
<evidence type="ECO:0000313" key="5">
    <source>
        <dbReference type="Proteomes" id="UP000231192"/>
    </source>
</evidence>
<proteinExistence type="predicted"/>
<evidence type="ECO:0000313" key="4">
    <source>
        <dbReference type="EMBL" id="PIR83599.1"/>
    </source>
</evidence>
<reference evidence="5" key="1">
    <citation type="submission" date="2017-09" db="EMBL/GenBank/DDBJ databases">
        <title>Depth-based differentiation of microbial function through sediment-hosted aquifers and enrichment of novel symbionts in the deep terrestrial subsurface.</title>
        <authorList>
            <person name="Probst A.J."/>
            <person name="Ladd B."/>
            <person name="Jarett J.K."/>
            <person name="Geller-Mcgrath D.E."/>
            <person name="Sieber C.M.K."/>
            <person name="Emerson J.B."/>
            <person name="Anantharaman K."/>
            <person name="Thomas B.C."/>
            <person name="Malmstrom R."/>
            <person name="Stieglmeier M."/>
            <person name="Klingl A."/>
            <person name="Woyke T."/>
            <person name="Ryan C.M."/>
            <person name="Banfield J.F."/>
        </authorList>
    </citation>
    <scope>NUCLEOTIDE SEQUENCE [LARGE SCALE GENOMIC DNA]</scope>
</reference>
<dbReference type="GO" id="GO:0016491">
    <property type="term" value="F:oxidoreductase activity"/>
    <property type="evidence" value="ECO:0007669"/>
    <property type="project" value="UniProtKB-KW"/>
</dbReference>
<name>A0A2H0UB15_9BACT</name>
<accession>A0A2H0UB15</accession>